<dbReference type="PANTHER" id="PTHR33231:SF1">
    <property type="entry name" value="30S RIBOSOMAL PROTEIN"/>
    <property type="match status" value="1"/>
</dbReference>
<dbReference type="InterPro" id="IPR050574">
    <property type="entry name" value="HPF/YfiA_ribosome-assoc"/>
</dbReference>
<dbReference type="GO" id="GO:0045900">
    <property type="term" value="P:negative regulation of translational elongation"/>
    <property type="evidence" value="ECO:0007669"/>
    <property type="project" value="TreeGrafter"/>
</dbReference>
<dbReference type="Proteomes" id="UP000823631">
    <property type="component" value="Unassembled WGS sequence"/>
</dbReference>
<dbReference type="InterPro" id="IPR036567">
    <property type="entry name" value="RHF-like"/>
</dbReference>
<dbReference type="SUPFAM" id="SSF69754">
    <property type="entry name" value="Ribosome binding protein Y (YfiA homologue)"/>
    <property type="match status" value="1"/>
</dbReference>
<sequence length="95" mass="10581">MQLTIQGIGIKITDALNDFVNDKFKKLDRKADLVNSITVTLTVDKLAQIAKADIDVKGNNLHAEAQSEDMYAAIDALLDKVDRLIVKNKEKVKQE</sequence>
<dbReference type="Pfam" id="PF02482">
    <property type="entry name" value="Ribosomal_S30AE"/>
    <property type="match status" value="1"/>
</dbReference>
<evidence type="ECO:0000256" key="3">
    <source>
        <dbReference type="ARBA" id="ARBA00038695"/>
    </source>
</evidence>
<gene>
    <name evidence="6" type="primary">raiA</name>
    <name evidence="6" type="ORF">IAB19_01350</name>
</gene>
<reference evidence="6" key="1">
    <citation type="submission" date="2020-10" db="EMBL/GenBank/DDBJ databases">
        <authorList>
            <person name="Gilroy R."/>
        </authorList>
    </citation>
    <scope>NUCLEOTIDE SEQUENCE</scope>
    <source>
        <strain evidence="6">17213</strain>
    </source>
</reference>
<dbReference type="PANTHER" id="PTHR33231">
    <property type="entry name" value="30S RIBOSOMAL PROTEIN"/>
    <property type="match status" value="1"/>
</dbReference>
<comment type="caution">
    <text evidence="6">The sequence shown here is derived from an EMBL/GenBank/DDBJ whole genome shotgun (WGS) entry which is preliminary data.</text>
</comment>
<dbReference type="EMBL" id="JADINH010000023">
    <property type="protein sequence ID" value="MBO8415010.1"/>
    <property type="molecule type" value="Genomic_DNA"/>
</dbReference>
<dbReference type="GO" id="GO:0022627">
    <property type="term" value="C:cytosolic small ribosomal subunit"/>
    <property type="evidence" value="ECO:0007669"/>
    <property type="project" value="TreeGrafter"/>
</dbReference>
<keyword evidence="1" id="KW-0810">Translation regulation</keyword>
<name>A0A9D9D8V1_9GAMM</name>
<dbReference type="Gene3D" id="3.30.160.100">
    <property type="entry name" value="Ribosome hibernation promotion factor-like"/>
    <property type="match status" value="1"/>
</dbReference>
<evidence type="ECO:0000313" key="6">
    <source>
        <dbReference type="EMBL" id="MBO8415010.1"/>
    </source>
</evidence>
<dbReference type="CDD" id="cd00552">
    <property type="entry name" value="RaiA"/>
    <property type="match status" value="1"/>
</dbReference>
<comment type="similarity">
    <text evidence="2">Belongs to the HPF/YfiA ribosome-associated protein family. Short HPF subfamily.</text>
</comment>
<evidence type="ECO:0000256" key="4">
    <source>
        <dbReference type="ARBA" id="ARBA00041148"/>
    </source>
</evidence>
<dbReference type="FunFam" id="3.30.160.100:FF:000001">
    <property type="entry name" value="Ribosome hibernation promoting factor"/>
    <property type="match status" value="1"/>
</dbReference>
<dbReference type="GO" id="GO:0043024">
    <property type="term" value="F:ribosomal small subunit binding"/>
    <property type="evidence" value="ECO:0007669"/>
    <property type="project" value="TreeGrafter"/>
</dbReference>
<evidence type="ECO:0000256" key="5">
    <source>
        <dbReference type="ARBA" id="ARBA00041319"/>
    </source>
</evidence>
<dbReference type="AlphaFoldDB" id="A0A9D9D8V1"/>
<organism evidence="6 7">
    <name type="scientific">Candidatus Avisuccinivibrio stercorigallinarum</name>
    <dbReference type="NCBI Taxonomy" id="2840704"/>
    <lineage>
        <taxon>Bacteria</taxon>
        <taxon>Pseudomonadati</taxon>
        <taxon>Pseudomonadota</taxon>
        <taxon>Gammaproteobacteria</taxon>
        <taxon>Aeromonadales</taxon>
        <taxon>Succinivibrionaceae</taxon>
        <taxon>Succinivibrionaceae incertae sedis</taxon>
        <taxon>Candidatus Avisuccinivibrio</taxon>
    </lineage>
</organism>
<comment type="subunit">
    <text evidence="3">Associates exclusively with 100S ribosomes, which are dimers of 70S ribosomes.</text>
</comment>
<accession>A0A9D9D8V1</accession>
<evidence type="ECO:0000313" key="7">
    <source>
        <dbReference type="Proteomes" id="UP000823631"/>
    </source>
</evidence>
<evidence type="ECO:0000256" key="1">
    <source>
        <dbReference type="ARBA" id="ARBA00022845"/>
    </source>
</evidence>
<protein>
    <recommendedName>
        <fullName evidence="4">Ribosome hibernation promoting factor</fullName>
    </recommendedName>
    <alternativeName>
        <fullName evidence="5">Hibernation factor HPF</fullName>
    </alternativeName>
</protein>
<dbReference type="NCBIfam" id="TIGR00741">
    <property type="entry name" value="yfiA"/>
    <property type="match status" value="1"/>
</dbReference>
<evidence type="ECO:0000256" key="2">
    <source>
        <dbReference type="ARBA" id="ARBA00038434"/>
    </source>
</evidence>
<dbReference type="InterPro" id="IPR003489">
    <property type="entry name" value="RHF/RaiA"/>
</dbReference>
<proteinExistence type="inferred from homology"/>
<reference evidence="6" key="2">
    <citation type="journal article" date="2021" name="PeerJ">
        <title>Extensive microbial diversity within the chicken gut microbiome revealed by metagenomics and culture.</title>
        <authorList>
            <person name="Gilroy R."/>
            <person name="Ravi A."/>
            <person name="Getino M."/>
            <person name="Pursley I."/>
            <person name="Horton D.L."/>
            <person name="Alikhan N.F."/>
            <person name="Baker D."/>
            <person name="Gharbi K."/>
            <person name="Hall N."/>
            <person name="Watson M."/>
            <person name="Adriaenssens E.M."/>
            <person name="Foster-Nyarko E."/>
            <person name="Jarju S."/>
            <person name="Secka A."/>
            <person name="Antonio M."/>
            <person name="Oren A."/>
            <person name="Chaudhuri R.R."/>
            <person name="La Ragione R."/>
            <person name="Hildebrand F."/>
            <person name="Pallen M.J."/>
        </authorList>
    </citation>
    <scope>NUCLEOTIDE SEQUENCE</scope>
    <source>
        <strain evidence="6">17213</strain>
    </source>
</reference>